<evidence type="ECO:0000259" key="5">
    <source>
        <dbReference type="PROSITE" id="PS51063"/>
    </source>
</evidence>
<evidence type="ECO:0000256" key="1">
    <source>
        <dbReference type="ARBA" id="ARBA00023015"/>
    </source>
</evidence>
<organism evidence="6 7">
    <name type="scientific">Sphaerisporangium album</name>
    <dbReference type="NCBI Taxonomy" id="509200"/>
    <lineage>
        <taxon>Bacteria</taxon>
        <taxon>Bacillati</taxon>
        <taxon>Actinomycetota</taxon>
        <taxon>Actinomycetes</taxon>
        <taxon>Streptosporangiales</taxon>
        <taxon>Streptosporangiaceae</taxon>
        <taxon>Sphaerisporangium</taxon>
    </lineage>
</organism>
<dbReference type="Gene3D" id="2.60.120.10">
    <property type="entry name" value="Jelly Rolls"/>
    <property type="match status" value="1"/>
</dbReference>
<dbReference type="PANTHER" id="PTHR24567">
    <property type="entry name" value="CRP FAMILY TRANSCRIPTIONAL REGULATORY PROTEIN"/>
    <property type="match status" value="1"/>
</dbReference>
<evidence type="ECO:0000256" key="3">
    <source>
        <dbReference type="ARBA" id="ARBA00023163"/>
    </source>
</evidence>
<keyword evidence="1" id="KW-0805">Transcription regulation</keyword>
<dbReference type="PANTHER" id="PTHR24567:SF68">
    <property type="entry name" value="DNA-BINDING TRANSCRIPTIONAL DUAL REGULATOR CRP"/>
    <property type="match status" value="1"/>
</dbReference>
<evidence type="ECO:0000259" key="4">
    <source>
        <dbReference type="PROSITE" id="PS50042"/>
    </source>
</evidence>
<dbReference type="GO" id="GO:0003700">
    <property type="term" value="F:DNA-binding transcription factor activity"/>
    <property type="evidence" value="ECO:0007669"/>
    <property type="project" value="TreeGrafter"/>
</dbReference>
<accession>A0A367FI78</accession>
<dbReference type="RefSeq" id="WP_114030366.1">
    <property type="nucleotide sequence ID" value="NZ_QOIL01000011.1"/>
</dbReference>
<dbReference type="EMBL" id="QOIL01000011">
    <property type="protein sequence ID" value="RCG29330.1"/>
    <property type="molecule type" value="Genomic_DNA"/>
</dbReference>
<gene>
    <name evidence="6" type="ORF">DQ384_19880</name>
</gene>
<dbReference type="InterPro" id="IPR012318">
    <property type="entry name" value="HTH_CRP"/>
</dbReference>
<dbReference type="AlphaFoldDB" id="A0A367FI78"/>
<dbReference type="InterPro" id="IPR050397">
    <property type="entry name" value="Env_Response_Regulators"/>
</dbReference>
<feature type="domain" description="Cyclic nucleotide-binding" evidence="4">
    <location>
        <begin position="23"/>
        <end position="131"/>
    </location>
</feature>
<evidence type="ECO:0000256" key="2">
    <source>
        <dbReference type="ARBA" id="ARBA00023125"/>
    </source>
</evidence>
<dbReference type="Proteomes" id="UP000253094">
    <property type="component" value="Unassembled WGS sequence"/>
</dbReference>
<comment type="caution">
    <text evidence="6">The sequence shown here is derived from an EMBL/GenBank/DDBJ whole genome shotgun (WGS) entry which is preliminary data.</text>
</comment>
<evidence type="ECO:0000313" key="6">
    <source>
        <dbReference type="EMBL" id="RCG29330.1"/>
    </source>
</evidence>
<name>A0A367FI78_9ACTN</name>
<dbReference type="InterPro" id="IPR000595">
    <property type="entry name" value="cNMP-bd_dom"/>
</dbReference>
<dbReference type="GO" id="GO:0003677">
    <property type="term" value="F:DNA binding"/>
    <property type="evidence" value="ECO:0007669"/>
    <property type="project" value="UniProtKB-KW"/>
</dbReference>
<proteinExistence type="predicted"/>
<reference evidence="6 7" key="1">
    <citation type="submission" date="2018-06" db="EMBL/GenBank/DDBJ databases">
        <title>Sphaerisporangium craniellae sp. nov., isolated from a marine sponge in the South China Sea.</title>
        <authorList>
            <person name="Li L."/>
        </authorList>
    </citation>
    <scope>NUCLEOTIDE SEQUENCE [LARGE SCALE GENOMIC DNA]</scope>
    <source>
        <strain evidence="6 7">CCTCC AA 208026</strain>
    </source>
</reference>
<dbReference type="Gene3D" id="1.10.10.10">
    <property type="entry name" value="Winged helix-like DNA-binding domain superfamily/Winged helix DNA-binding domain"/>
    <property type="match status" value="1"/>
</dbReference>
<dbReference type="OrthoDB" id="41390at2"/>
<dbReference type="Pfam" id="PF00027">
    <property type="entry name" value="cNMP_binding"/>
    <property type="match status" value="1"/>
</dbReference>
<dbReference type="InterPro" id="IPR036388">
    <property type="entry name" value="WH-like_DNA-bd_sf"/>
</dbReference>
<dbReference type="GO" id="GO:0005829">
    <property type="term" value="C:cytosol"/>
    <property type="evidence" value="ECO:0007669"/>
    <property type="project" value="TreeGrafter"/>
</dbReference>
<dbReference type="PROSITE" id="PS51063">
    <property type="entry name" value="HTH_CRP_2"/>
    <property type="match status" value="1"/>
</dbReference>
<dbReference type="SMART" id="SM00419">
    <property type="entry name" value="HTH_CRP"/>
    <property type="match status" value="1"/>
</dbReference>
<dbReference type="InterPro" id="IPR014710">
    <property type="entry name" value="RmlC-like_jellyroll"/>
</dbReference>
<dbReference type="SMART" id="SM00100">
    <property type="entry name" value="cNMP"/>
    <property type="match status" value="1"/>
</dbReference>
<keyword evidence="2" id="KW-0238">DNA-binding</keyword>
<dbReference type="PROSITE" id="PS50042">
    <property type="entry name" value="CNMP_BINDING_3"/>
    <property type="match status" value="1"/>
</dbReference>
<dbReference type="InterPro" id="IPR018490">
    <property type="entry name" value="cNMP-bd_dom_sf"/>
</dbReference>
<protein>
    <submittedName>
        <fullName evidence="6">Crp/Fnr family transcriptional regulator</fullName>
    </submittedName>
</protein>
<keyword evidence="7" id="KW-1185">Reference proteome</keyword>
<dbReference type="CDD" id="cd00038">
    <property type="entry name" value="CAP_ED"/>
    <property type="match status" value="1"/>
</dbReference>
<dbReference type="Pfam" id="PF13545">
    <property type="entry name" value="HTH_Crp_2"/>
    <property type="match status" value="1"/>
</dbReference>
<dbReference type="InterPro" id="IPR036390">
    <property type="entry name" value="WH_DNA-bd_sf"/>
</dbReference>
<sequence length="248" mass="26344">MTGPDFGRLRDIRKVGDWPPGSLLGGLGEAAKDGFLALGRPRQLAAGETLFAEGDRSTDVFLLLDACVKITMANEWGRTALLGLRVCGDLAGEFAALDGRPRAVTAAAAGHCLVRVIPQDDFLGFLRRCPEAASAVQRTGRAGPRPADGRHAEFGTLPALRRLARVLVELAGHGTDVPEGLMIDVDLTRAELAALVGAGEPTVHRALDVLRRGGILGTDARRIVVHDVRRLRGLAGLGGRLWEYEVPA</sequence>
<evidence type="ECO:0000313" key="7">
    <source>
        <dbReference type="Proteomes" id="UP000253094"/>
    </source>
</evidence>
<feature type="domain" description="HTH crp-type" evidence="5">
    <location>
        <begin position="157"/>
        <end position="229"/>
    </location>
</feature>
<keyword evidence="3" id="KW-0804">Transcription</keyword>
<dbReference type="SUPFAM" id="SSF46785">
    <property type="entry name" value="Winged helix' DNA-binding domain"/>
    <property type="match status" value="1"/>
</dbReference>
<dbReference type="SUPFAM" id="SSF51206">
    <property type="entry name" value="cAMP-binding domain-like"/>
    <property type="match status" value="1"/>
</dbReference>